<evidence type="ECO:0000313" key="7">
    <source>
        <dbReference type="EMBL" id="MDO5986683.1"/>
    </source>
</evidence>
<evidence type="ECO:0000313" key="8">
    <source>
        <dbReference type="Proteomes" id="UP001176891"/>
    </source>
</evidence>
<feature type="transmembrane region" description="Helical" evidence="6">
    <location>
        <begin position="360"/>
        <end position="381"/>
    </location>
</feature>
<comment type="caution">
    <text evidence="7">The sequence shown here is derived from an EMBL/GenBank/DDBJ whole genome shotgun (WGS) entry which is preliminary data.</text>
</comment>
<proteinExistence type="predicted"/>
<dbReference type="PANTHER" id="PTHR30250:SF28">
    <property type="entry name" value="POLYSACCHARIDE BIOSYNTHESIS PROTEIN"/>
    <property type="match status" value="1"/>
</dbReference>
<keyword evidence="2" id="KW-1003">Cell membrane</keyword>
<feature type="transmembrane region" description="Helical" evidence="6">
    <location>
        <begin position="17"/>
        <end position="36"/>
    </location>
</feature>
<evidence type="ECO:0000256" key="4">
    <source>
        <dbReference type="ARBA" id="ARBA00022989"/>
    </source>
</evidence>
<feature type="transmembrane region" description="Helical" evidence="6">
    <location>
        <begin position="387"/>
        <end position="406"/>
    </location>
</feature>
<feature type="transmembrane region" description="Helical" evidence="6">
    <location>
        <begin position="179"/>
        <end position="196"/>
    </location>
</feature>
<name>A0ABT8WYF3_9FLAO</name>
<dbReference type="InterPro" id="IPR050833">
    <property type="entry name" value="Poly_Biosynth_Transport"/>
</dbReference>
<evidence type="ECO:0000256" key="5">
    <source>
        <dbReference type="ARBA" id="ARBA00023136"/>
    </source>
</evidence>
<evidence type="ECO:0000256" key="3">
    <source>
        <dbReference type="ARBA" id="ARBA00022692"/>
    </source>
</evidence>
<feature type="transmembrane region" description="Helical" evidence="6">
    <location>
        <begin position="296"/>
        <end position="315"/>
    </location>
</feature>
<dbReference type="Pfam" id="PF13440">
    <property type="entry name" value="Polysacc_synt_3"/>
    <property type="match status" value="1"/>
</dbReference>
<feature type="transmembrane region" description="Helical" evidence="6">
    <location>
        <begin position="88"/>
        <end position="108"/>
    </location>
</feature>
<accession>A0ABT8WYF3</accession>
<keyword evidence="3 6" id="KW-0812">Transmembrane</keyword>
<feature type="transmembrane region" description="Helical" evidence="6">
    <location>
        <begin position="114"/>
        <end position="134"/>
    </location>
</feature>
<feature type="transmembrane region" description="Helical" evidence="6">
    <location>
        <begin position="254"/>
        <end position="276"/>
    </location>
</feature>
<keyword evidence="5 6" id="KW-0472">Membrane</keyword>
<dbReference type="PANTHER" id="PTHR30250">
    <property type="entry name" value="PST FAMILY PREDICTED COLANIC ACID TRANSPORTER"/>
    <property type="match status" value="1"/>
</dbReference>
<reference evidence="7" key="1">
    <citation type="submission" date="2023-07" db="EMBL/GenBank/DDBJ databases">
        <title>Two novel species in the genus Flavivirga.</title>
        <authorList>
            <person name="Kwon K."/>
        </authorList>
    </citation>
    <scope>NUCLEOTIDE SEQUENCE</scope>
    <source>
        <strain evidence="7">KACC 14157</strain>
    </source>
</reference>
<sequence>MITLANNLKKRVTPEQLFMISVLAVNGGNYLYNLILGRLLGPAQFSDAAVLITFLLVLSFVAMTFQLVTAKFSVLFENQLFKSFVSKIYKNALIVGIVMGALIIGFAIQLQELFNTSSSSMFVIFGCGVPLYFLMSVNRGVFQGKKAFKALSMTYQFEMLSRLLVTLGLIFLFNIQSSVVIAMGILISFGFGLIPFKFKAIDLKLKSSLSVLQAKQVKQFFILTAFYELTQIIINNSDILLVKHYFESYEAGLYASLALIGRIVYFIAWMFVMLLLPTVVQLKKEGKETASILFKYVGYIAVISILIVLACLMFPETIIKLLFGNNYIAMAPLLWKYAMATSMFAISNIFAYYYLSLDTYIPVIISGVFGILQMILVIFYHDSLQQVVYMQIIAMALLLIIQLLCFKLDQRSV</sequence>
<organism evidence="7 8">
    <name type="scientific">Flavivirga amylovorans</name>
    <dbReference type="NCBI Taxonomy" id="870486"/>
    <lineage>
        <taxon>Bacteria</taxon>
        <taxon>Pseudomonadati</taxon>
        <taxon>Bacteroidota</taxon>
        <taxon>Flavobacteriia</taxon>
        <taxon>Flavobacteriales</taxon>
        <taxon>Flavobacteriaceae</taxon>
        <taxon>Flavivirga</taxon>
    </lineage>
</organism>
<evidence type="ECO:0000256" key="1">
    <source>
        <dbReference type="ARBA" id="ARBA00004651"/>
    </source>
</evidence>
<dbReference type="EMBL" id="JAUOEM010000001">
    <property type="protein sequence ID" value="MDO5986683.1"/>
    <property type="molecule type" value="Genomic_DNA"/>
</dbReference>
<keyword evidence="8" id="KW-1185">Reference proteome</keyword>
<keyword evidence="4 6" id="KW-1133">Transmembrane helix</keyword>
<protein>
    <submittedName>
        <fullName evidence="7">Oligosaccharide flippase family protein</fullName>
    </submittedName>
</protein>
<dbReference type="Proteomes" id="UP001176891">
    <property type="component" value="Unassembled WGS sequence"/>
</dbReference>
<evidence type="ECO:0000256" key="6">
    <source>
        <dbReference type="SAM" id="Phobius"/>
    </source>
</evidence>
<gene>
    <name evidence="7" type="ORF">Q4Q39_04610</name>
</gene>
<comment type="subcellular location">
    <subcellularLocation>
        <location evidence="1">Cell membrane</location>
        <topology evidence="1">Multi-pass membrane protein</topology>
    </subcellularLocation>
</comment>
<evidence type="ECO:0000256" key="2">
    <source>
        <dbReference type="ARBA" id="ARBA00022475"/>
    </source>
</evidence>
<feature type="transmembrane region" description="Helical" evidence="6">
    <location>
        <begin position="335"/>
        <end position="355"/>
    </location>
</feature>
<feature type="transmembrane region" description="Helical" evidence="6">
    <location>
        <begin position="48"/>
        <end position="68"/>
    </location>
</feature>
<dbReference type="RefSeq" id="WP_303281201.1">
    <property type="nucleotide sequence ID" value="NZ_BAABCZ010000016.1"/>
</dbReference>